<reference evidence="2 3" key="1">
    <citation type="journal article" date="2008" name="Genome Res.">
        <title>Insights from the complete genome sequence of Mycobacterium marinum on the evolution of Mycobacterium tuberculosis.</title>
        <authorList>
            <person name="Stinear T.P."/>
            <person name="Seemann T."/>
            <person name="Harrison P.F."/>
            <person name="Jenkin G.A."/>
            <person name="Davies J.K."/>
            <person name="Johnson P.D."/>
            <person name="Abdellah Z."/>
            <person name="Arrowsmith C."/>
            <person name="Chillingworth T."/>
            <person name="Churcher C."/>
            <person name="Clarke K."/>
            <person name="Cronin A."/>
            <person name="Davis P."/>
            <person name="Goodhead I."/>
            <person name="Holroyd N."/>
            <person name="Jagels K."/>
            <person name="Lord A."/>
            <person name="Moule S."/>
            <person name="Mungall K."/>
            <person name="Norbertczak H."/>
            <person name="Quail M.A."/>
            <person name="Rabbinowitsch E."/>
            <person name="Walker D."/>
            <person name="White B."/>
            <person name="Whitehead S."/>
            <person name="Small P.L."/>
            <person name="Brosch R."/>
            <person name="Ramakrishnan L."/>
            <person name="Fischbach M.A."/>
            <person name="Parkhill J."/>
            <person name="Cole S.T."/>
        </authorList>
    </citation>
    <scope>NUCLEOTIDE SEQUENCE [LARGE SCALE GENOMIC DNA]</scope>
    <source>
        <strain evidence="3">ATCC BAA-535 / M</strain>
    </source>
</reference>
<evidence type="ECO:0000256" key="1">
    <source>
        <dbReference type="SAM" id="Phobius"/>
    </source>
</evidence>
<gene>
    <name evidence="2" type="ordered locus">MMAR_0731</name>
</gene>
<sequence length="121" mass="13039">MTPTAGSGIHIESRGEAVTHRQLYLGIAGVVVGIIGLFALWLPVYLDHYDLYGMKVSCGRGFTSDLTQATQGGGGALVDQCDSALLFRRAWAIPAVAIGWLLVTAFLVSWVHHGQREEQLS</sequence>
<dbReference type="HOGENOM" id="CLU_167534_0_0_11"/>
<dbReference type="eggNOG" id="ENOG5031S3Y">
    <property type="taxonomic scope" value="Bacteria"/>
</dbReference>
<feature type="transmembrane region" description="Helical" evidence="1">
    <location>
        <begin position="23"/>
        <end position="46"/>
    </location>
</feature>
<accession>B2HQM0</accession>
<keyword evidence="3" id="KW-1185">Reference proteome</keyword>
<keyword evidence="1" id="KW-1133">Transmembrane helix</keyword>
<organism evidence="2 3">
    <name type="scientific">Mycobacterium marinum (strain ATCC BAA-535 / M)</name>
    <dbReference type="NCBI Taxonomy" id="216594"/>
    <lineage>
        <taxon>Bacteria</taxon>
        <taxon>Bacillati</taxon>
        <taxon>Actinomycetota</taxon>
        <taxon>Actinomycetes</taxon>
        <taxon>Mycobacteriales</taxon>
        <taxon>Mycobacteriaceae</taxon>
        <taxon>Mycobacterium</taxon>
        <taxon>Mycobacterium ulcerans group</taxon>
    </lineage>
</organism>
<keyword evidence="1" id="KW-0812">Transmembrane</keyword>
<evidence type="ECO:0000313" key="2">
    <source>
        <dbReference type="EMBL" id="ACC39190.1"/>
    </source>
</evidence>
<dbReference type="KEGG" id="mmi:MMAR_0731"/>
<evidence type="ECO:0000313" key="3">
    <source>
        <dbReference type="Proteomes" id="UP000001190"/>
    </source>
</evidence>
<dbReference type="Proteomes" id="UP000001190">
    <property type="component" value="Chromosome"/>
</dbReference>
<dbReference type="EMBL" id="CP000854">
    <property type="protein sequence ID" value="ACC39190.1"/>
    <property type="molecule type" value="Genomic_DNA"/>
</dbReference>
<name>B2HQM0_MYCMM</name>
<protein>
    <submittedName>
        <fullName evidence="2">Conserved hypothetical membrane protein</fullName>
    </submittedName>
</protein>
<proteinExistence type="predicted"/>
<keyword evidence="1" id="KW-0472">Membrane</keyword>
<feature type="transmembrane region" description="Helical" evidence="1">
    <location>
        <begin position="91"/>
        <end position="111"/>
    </location>
</feature>
<dbReference type="AlphaFoldDB" id="B2HQM0"/>
<dbReference type="STRING" id="216594.MMAR_0731"/>